<dbReference type="PROSITE" id="PS51462">
    <property type="entry name" value="NUDIX"/>
    <property type="match status" value="1"/>
</dbReference>
<name>A0A285VST2_9MICO</name>
<accession>A0A285VST2</accession>
<dbReference type="InterPro" id="IPR020084">
    <property type="entry name" value="NUDIX_hydrolase_CS"/>
</dbReference>
<dbReference type="SUPFAM" id="SSF55811">
    <property type="entry name" value="Nudix"/>
    <property type="match status" value="1"/>
</dbReference>
<dbReference type="PROSITE" id="PS00893">
    <property type="entry name" value="NUDIX_BOX"/>
    <property type="match status" value="1"/>
</dbReference>
<organism evidence="3 4">
    <name type="scientific">Ornithinimicrobium cerasi</name>
    <dbReference type="NCBI Taxonomy" id="2248773"/>
    <lineage>
        <taxon>Bacteria</taxon>
        <taxon>Bacillati</taxon>
        <taxon>Actinomycetota</taxon>
        <taxon>Actinomycetes</taxon>
        <taxon>Micrococcales</taxon>
        <taxon>Ornithinimicrobiaceae</taxon>
        <taxon>Ornithinimicrobium</taxon>
    </lineage>
</organism>
<dbReference type="EMBL" id="OBQK01000010">
    <property type="protein sequence ID" value="SOC57003.1"/>
    <property type="molecule type" value="Genomic_DNA"/>
</dbReference>
<dbReference type="GO" id="GO:0006167">
    <property type="term" value="P:AMP biosynthetic process"/>
    <property type="evidence" value="ECO:0007669"/>
    <property type="project" value="TreeGrafter"/>
</dbReference>
<dbReference type="AlphaFoldDB" id="A0A285VST2"/>
<proteinExistence type="predicted"/>
<dbReference type="InterPro" id="IPR051325">
    <property type="entry name" value="Nudix_hydrolase_domain"/>
</dbReference>
<dbReference type="RefSeq" id="WP_097188822.1">
    <property type="nucleotide sequence ID" value="NZ_OBQK01000010.1"/>
</dbReference>
<feature type="domain" description="Nudix hydrolase" evidence="2">
    <location>
        <begin position="4"/>
        <end position="130"/>
    </location>
</feature>
<dbReference type="Pfam" id="PF00300">
    <property type="entry name" value="His_Phos_1"/>
    <property type="match status" value="1"/>
</dbReference>
<keyword evidence="4" id="KW-1185">Reference proteome</keyword>
<evidence type="ECO:0000259" key="2">
    <source>
        <dbReference type="PROSITE" id="PS51462"/>
    </source>
</evidence>
<dbReference type="SMART" id="SM00855">
    <property type="entry name" value="PGAM"/>
    <property type="match status" value="1"/>
</dbReference>
<dbReference type="PANTHER" id="PTHR21340">
    <property type="entry name" value="DIADENOSINE 5,5-P1,P4-TETRAPHOSPHATE PYROPHOSPHOHYDROLASE MUTT"/>
    <property type="match status" value="1"/>
</dbReference>
<evidence type="ECO:0000313" key="4">
    <source>
        <dbReference type="Proteomes" id="UP000219688"/>
    </source>
</evidence>
<dbReference type="Gene3D" id="3.90.79.10">
    <property type="entry name" value="Nucleoside Triphosphate Pyrophosphohydrolase"/>
    <property type="match status" value="1"/>
</dbReference>
<dbReference type="Gene3D" id="3.40.50.1240">
    <property type="entry name" value="Phosphoglycerate mutase-like"/>
    <property type="match status" value="1"/>
</dbReference>
<keyword evidence="1" id="KW-0378">Hydrolase</keyword>
<dbReference type="InterPro" id="IPR015797">
    <property type="entry name" value="NUDIX_hydrolase-like_dom_sf"/>
</dbReference>
<dbReference type="GO" id="GO:0004081">
    <property type="term" value="F:bis(5'-nucleosyl)-tetraphosphatase (asymmetrical) activity"/>
    <property type="evidence" value="ECO:0007669"/>
    <property type="project" value="TreeGrafter"/>
</dbReference>
<dbReference type="InterPro" id="IPR029033">
    <property type="entry name" value="His_PPase_superfam"/>
</dbReference>
<dbReference type="PANTHER" id="PTHR21340:SF0">
    <property type="entry name" value="BIS(5'-NUCLEOSYL)-TETRAPHOSPHATASE [ASYMMETRICAL]"/>
    <property type="match status" value="1"/>
</dbReference>
<sequence>MNPVTVRAAGAVPFRGTGGRLQVALVHRPRYDDWSWPKGKLDRGEDWAAAAARETLEETGLRVRLGMPLPESAYTLQSGGWKRVRYWAAEVVDGTGELEHEVDEVAWLGVEEAAGRLTYARDRDQLDAVAGLLTQGRLATWPLLVVRHAVAVARGSWSRPDPLRPLDDVGRRQAGRMVPVLQAYAPVTVLSSPAQRCVATVQPFLDASGAELLTRKGLSEEGFEARPGKVDKHLARVLEAARPTVLCSHGPLFGPVLSTLRRRAGSALSRGDRQLLSGLARTSLDKGEILVCTMRGTGADATVEAVERHRPPH</sequence>
<protein>
    <submittedName>
        <fullName evidence="3">8-oxo-dGTP diphosphatase</fullName>
    </submittedName>
</protein>
<dbReference type="SUPFAM" id="SSF53254">
    <property type="entry name" value="Phosphoglycerate mutase-like"/>
    <property type="match status" value="1"/>
</dbReference>
<dbReference type="GO" id="GO:0006754">
    <property type="term" value="P:ATP biosynthetic process"/>
    <property type="evidence" value="ECO:0007669"/>
    <property type="project" value="TreeGrafter"/>
</dbReference>
<gene>
    <name evidence="3" type="ORF">SAMN05421879_11048</name>
</gene>
<dbReference type="Pfam" id="PF00293">
    <property type="entry name" value="NUDIX"/>
    <property type="match status" value="1"/>
</dbReference>
<reference evidence="4" key="1">
    <citation type="submission" date="2017-08" db="EMBL/GenBank/DDBJ databases">
        <authorList>
            <person name="Varghese N."/>
            <person name="Submissions S."/>
        </authorList>
    </citation>
    <scope>NUCLEOTIDE SEQUENCE [LARGE SCALE GENOMIC DNA]</scope>
    <source>
        <strain evidence="4">USBA17B2</strain>
    </source>
</reference>
<evidence type="ECO:0000313" key="3">
    <source>
        <dbReference type="EMBL" id="SOC57003.1"/>
    </source>
</evidence>
<dbReference type="Proteomes" id="UP000219688">
    <property type="component" value="Unassembled WGS sequence"/>
</dbReference>
<dbReference type="CDD" id="cd03673">
    <property type="entry name" value="NUDIX_Ap6A_hydrolase"/>
    <property type="match status" value="1"/>
</dbReference>
<dbReference type="CDD" id="cd07040">
    <property type="entry name" value="HP"/>
    <property type="match status" value="1"/>
</dbReference>
<dbReference type="InterPro" id="IPR013078">
    <property type="entry name" value="His_Pase_superF_clade-1"/>
</dbReference>
<evidence type="ECO:0000256" key="1">
    <source>
        <dbReference type="ARBA" id="ARBA00022801"/>
    </source>
</evidence>
<dbReference type="InterPro" id="IPR000086">
    <property type="entry name" value="NUDIX_hydrolase_dom"/>
</dbReference>